<evidence type="ECO:0000256" key="3">
    <source>
        <dbReference type="ARBA" id="ARBA00022729"/>
    </source>
</evidence>
<dbReference type="CDD" id="cd08977">
    <property type="entry name" value="SusD"/>
    <property type="match status" value="1"/>
</dbReference>
<dbReference type="SUPFAM" id="SSF48452">
    <property type="entry name" value="TPR-like"/>
    <property type="match status" value="1"/>
</dbReference>
<name>A0ABS0Q6L3_9BACT</name>
<reference evidence="8 9" key="1">
    <citation type="submission" date="2020-12" db="EMBL/GenBank/DDBJ databases">
        <title>Hymenobacter sp.</title>
        <authorList>
            <person name="Kim M.K."/>
        </authorList>
    </citation>
    <scope>NUCLEOTIDE SEQUENCE [LARGE SCALE GENOMIC DNA]</scope>
    <source>
        <strain evidence="8 9">BT442</strain>
    </source>
</reference>
<evidence type="ECO:0000256" key="4">
    <source>
        <dbReference type="ARBA" id="ARBA00023136"/>
    </source>
</evidence>
<dbReference type="RefSeq" id="WP_198075319.1">
    <property type="nucleotide sequence ID" value="NZ_JAEDAE010000003.1"/>
</dbReference>
<protein>
    <submittedName>
        <fullName evidence="8">RagB/SusD family nutrient uptake outer membrane protein</fullName>
    </submittedName>
</protein>
<dbReference type="Pfam" id="PF07980">
    <property type="entry name" value="SusD_RagB"/>
    <property type="match status" value="1"/>
</dbReference>
<evidence type="ECO:0000256" key="5">
    <source>
        <dbReference type="ARBA" id="ARBA00023237"/>
    </source>
</evidence>
<evidence type="ECO:0000313" key="8">
    <source>
        <dbReference type="EMBL" id="MBH8558307.1"/>
    </source>
</evidence>
<dbReference type="EMBL" id="JAEDAE010000003">
    <property type="protein sequence ID" value="MBH8558307.1"/>
    <property type="molecule type" value="Genomic_DNA"/>
</dbReference>
<keyword evidence="9" id="KW-1185">Reference proteome</keyword>
<dbReference type="Gene3D" id="1.25.40.390">
    <property type="match status" value="1"/>
</dbReference>
<dbReference type="InterPro" id="IPR012944">
    <property type="entry name" value="SusD_RagB_dom"/>
</dbReference>
<feature type="domain" description="SusD-like N-terminal" evidence="7">
    <location>
        <begin position="113"/>
        <end position="260"/>
    </location>
</feature>
<sequence>MKNIFSIIAGSRQRVLAVAFTATLGLGACQVTDLQPKDVLSETAVYNDPARIALAVAGVYNSAQSGFYDPLNGTALGVRGYPFGAASIDLGDARGEDVTDMLGFFGIVFSNTVTTASPNIVNMWSNCYALANQANATIEGVRKAAAAGIITAADAAVYEGELRFLRALAHHELVLNYSRPFAENGGTSPGVPYRDTPVNTIAGLELAKTQGRGTVADVYTKILADLDYAEANLPVTRTLAITPAPPAPSVTRATKGAAIAMKQIIRLHQANWTELIKEGNKLITGTTTFTSPAPFGGSTAQYQLMPTQRAAFPGGPVATAESVFSIENSTADNTGVNGGLSSVFATTTINGRSLLGVSPILYNAPFFTCADLRRTAMMVANPAAPSCYVIRKYTDPANNSDFAPIIRYAEVILNQAEALARTGNSPLALSMLNAVRNRSVTTPADQFAAGSLTGNALVQAILNERRIEFVGEGKRWGDISRLSSEPAFAPIPGGGIPAKFYGNLGSSQVSLARYACGNTGLLTGQLVSATPATATQFLWPIPALEVGSNPTLAAQQNPGY</sequence>
<accession>A0ABS0Q6L3</accession>
<dbReference type="InterPro" id="IPR011990">
    <property type="entry name" value="TPR-like_helical_dom_sf"/>
</dbReference>
<gene>
    <name evidence="8" type="ORF">I7X13_09635</name>
</gene>
<dbReference type="Proteomes" id="UP000625631">
    <property type="component" value="Unassembled WGS sequence"/>
</dbReference>
<feature type="domain" description="RagB/SusD" evidence="6">
    <location>
        <begin position="383"/>
        <end position="560"/>
    </location>
</feature>
<evidence type="ECO:0000256" key="2">
    <source>
        <dbReference type="ARBA" id="ARBA00006275"/>
    </source>
</evidence>
<keyword evidence="3" id="KW-0732">Signal</keyword>
<dbReference type="InterPro" id="IPR033985">
    <property type="entry name" value="SusD-like_N"/>
</dbReference>
<comment type="caution">
    <text evidence="8">The sequence shown here is derived from an EMBL/GenBank/DDBJ whole genome shotgun (WGS) entry which is preliminary data.</text>
</comment>
<evidence type="ECO:0000259" key="6">
    <source>
        <dbReference type="Pfam" id="PF07980"/>
    </source>
</evidence>
<evidence type="ECO:0000313" key="9">
    <source>
        <dbReference type="Proteomes" id="UP000625631"/>
    </source>
</evidence>
<comment type="subcellular location">
    <subcellularLocation>
        <location evidence="1">Cell outer membrane</location>
    </subcellularLocation>
</comment>
<dbReference type="Pfam" id="PF14322">
    <property type="entry name" value="SusD-like_3"/>
    <property type="match status" value="1"/>
</dbReference>
<proteinExistence type="inferred from homology"/>
<evidence type="ECO:0000259" key="7">
    <source>
        <dbReference type="Pfam" id="PF14322"/>
    </source>
</evidence>
<organism evidence="8 9">
    <name type="scientific">Hymenobacter negativus</name>
    <dbReference type="NCBI Taxonomy" id="2795026"/>
    <lineage>
        <taxon>Bacteria</taxon>
        <taxon>Pseudomonadati</taxon>
        <taxon>Bacteroidota</taxon>
        <taxon>Cytophagia</taxon>
        <taxon>Cytophagales</taxon>
        <taxon>Hymenobacteraceae</taxon>
        <taxon>Hymenobacter</taxon>
    </lineage>
</organism>
<comment type="similarity">
    <text evidence="2">Belongs to the SusD family.</text>
</comment>
<evidence type="ECO:0000256" key="1">
    <source>
        <dbReference type="ARBA" id="ARBA00004442"/>
    </source>
</evidence>
<keyword evidence="5" id="KW-0998">Cell outer membrane</keyword>
<keyword evidence="4" id="KW-0472">Membrane</keyword>
<dbReference type="PROSITE" id="PS51257">
    <property type="entry name" value="PROKAR_LIPOPROTEIN"/>
    <property type="match status" value="1"/>
</dbReference>